<dbReference type="Proteomes" id="UP000033514">
    <property type="component" value="Unassembled WGS sequence"/>
</dbReference>
<keyword evidence="1" id="KW-0479">Metal-binding</keyword>
<dbReference type="EMBL" id="LAJG01000025">
    <property type="protein sequence ID" value="KKB77513.1"/>
    <property type="molecule type" value="Genomic_DNA"/>
</dbReference>
<feature type="domain" description="Blue (type 1) copper" evidence="3">
    <location>
        <begin position="43"/>
        <end position="147"/>
    </location>
</feature>
<dbReference type="InterPro" id="IPR000923">
    <property type="entry name" value="BlueCu_1"/>
</dbReference>
<evidence type="ECO:0000313" key="4">
    <source>
        <dbReference type="EMBL" id="KKB77513.1"/>
    </source>
</evidence>
<dbReference type="CDD" id="cd04211">
    <property type="entry name" value="Cupredoxin_like_2"/>
    <property type="match status" value="1"/>
</dbReference>
<dbReference type="PROSITE" id="PS00079">
    <property type="entry name" value="MULTICOPPER_OXIDASE1"/>
    <property type="match status" value="1"/>
</dbReference>
<dbReference type="InterPro" id="IPR050845">
    <property type="entry name" value="Cu-binding_ET"/>
</dbReference>
<dbReference type="InterPro" id="IPR033138">
    <property type="entry name" value="Cu_oxidase_CS"/>
</dbReference>
<comment type="caution">
    <text evidence="4">The sequence shown here is derived from an EMBL/GenBank/DDBJ whole genome shotgun (WGS) entry which is preliminary data.</text>
</comment>
<organism evidence="4 5">
    <name type="scientific">Devosia soli</name>
    <dbReference type="NCBI Taxonomy" id="361041"/>
    <lineage>
        <taxon>Bacteria</taxon>
        <taxon>Pseudomonadati</taxon>
        <taxon>Pseudomonadota</taxon>
        <taxon>Alphaproteobacteria</taxon>
        <taxon>Hyphomicrobiales</taxon>
        <taxon>Devosiaceae</taxon>
        <taxon>Devosia</taxon>
    </lineage>
</organism>
<evidence type="ECO:0000256" key="2">
    <source>
        <dbReference type="ARBA" id="ARBA00023008"/>
    </source>
</evidence>
<evidence type="ECO:0000259" key="3">
    <source>
        <dbReference type="Pfam" id="PF00127"/>
    </source>
</evidence>
<dbReference type="SUPFAM" id="SSF49503">
    <property type="entry name" value="Cupredoxins"/>
    <property type="match status" value="1"/>
</dbReference>
<dbReference type="GO" id="GO:0009055">
    <property type="term" value="F:electron transfer activity"/>
    <property type="evidence" value="ECO:0007669"/>
    <property type="project" value="InterPro"/>
</dbReference>
<dbReference type="Gene3D" id="2.60.40.420">
    <property type="entry name" value="Cupredoxins - blue copper proteins"/>
    <property type="match status" value="1"/>
</dbReference>
<sequence>MAFLAAANPVLADSGHDHDEALVYGEPGDPSKPARMILIAMRETDDGMAFVPNQIKIKAGEQVKFVIRNNGEFDHELVFADLESNLKHAVEMAKNPDMEHDDPNAARVAPKKVGELVWKFTNAGEFDFSCLIPGHRDAGMFGTIIVQ</sequence>
<dbReference type="PANTHER" id="PTHR38439">
    <property type="entry name" value="AURACYANIN-B"/>
    <property type="match status" value="1"/>
</dbReference>
<gene>
    <name evidence="4" type="ORF">VW35_15200</name>
</gene>
<proteinExistence type="predicted"/>
<dbReference type="GO" id="GO:0005507">
    <property type="term" value="F:copper ion binding"/>
    <property type="evidence" value="ECO:0007669"/>
    <property type="project" value="InterPro"/>
</dbReference>
<dbReference type="InterPro" id="IPR008972">
    <property type="entry name" value="Cupredoxin"/>
</dbReference>
<evidence type="ECO:0000313" key="5">
    <source>
        <dbReference type="Proteomes" id="UP000033514"/>
    </source>
</evidence>
<name>A0A0F5L596_9HYPH</name>
<dbReference type="PANTHER" id="PTHR38439:SF3">
    <property type="entry name" value="COPPER-RESISTANT CUPROPROTEIN COPI"/>
    <property type="match status" value="1"/>
</dbReference>
<evidence type="ECO:0000256" key="1">
    <source>
        <dbReference type="ARBA" id="ARBA00022723"/>
    </source>
</evidence>
<dbReference type="Pfam" id="PF00127">
    <property type="entry name" value="Copper-bind"/>
    <property type="match status" value="1"/>
</dbReference>
<reference evidence="4 5" key="1">
    <citation type="submission" date="2015-03" db="EMBL/GenBank/DDBJ databases">
        <authorList>
            <person name="Hassan Y.I."/>
            <person name="Lepp D."/>
            <person name="Zhou T."/>
        </authorList>
    </citation>
    <scope>NUCLEOTIDE SEQUENCE [LARGE SCALE GENOMIC DNA]</scope>
    <source>
        <strain evidence="4 5">GH2-10</strain>
    </source>
</reference>
<accession>A0A0F5L596</accession>
<keyword evidence="5" id="KW-1185">Reference proteome</keyword>
<dbReference type="PATRIC" id="fig|361041.3.peg.2432"/>
<protein>
    <submittedName>
        <fullName evidence="4">Copper resistance protein</fullName>
    </submittedName>
</protein>
<dbReference type="STRING" id="361041.VW35_15200"/>
<keyword evidence="2" id="KW-0186">Copper</keyword>
<dbReference type="AlphaFoldDB" id="A0A0F5L596"/>